<organism evidence="6 7">
    <name type="scientific">Centipeda periodontii DSM 2778</name>
    <dbReference type="NCBI Taxonomy" id="888060"/>
    <lineage>
        <taxon>Bacteria</taxon>
        <taxon>Bacillati</taxon>
        <taxon>Bacillota</taxon>
        <taxon>Negativicutes</taxon>
        <taxon>Selenomonadales</taxon>
        <taxon>Selenomonadaceae</taxon>
        <taxon>Centipeda</taxon>
    </lineage>
</organism>
<evidence type="ECO:0000256" key="3">
    <source>
        <dbReference type="ARBA" id="ARBA00023239"/>
    </source>
</evidence>
<dbReference type="EMBL" id="AFHQ01000028">
    <property type="protein sequence ID" value="EGK60752.1"/>
    <property type="molecule type" value="Genomic_DNA"/>
</dbReference>
<keyword evidence="2 4" id="KW-0648">Protein biosynthesis</keyword>
<dbReference type="HOGENOM" id="CLU_094875_3_0_9"/>
<comment type="similarity">
    <text evidence="1 4">Belongs to the prolyl-tRNA editing family. YbaK/EbsC subfamily.</text>
</comment>
<evidence type="ECO:0000256" key="2">
    <source>
        <dbReference type="ARBA" id="ARBA00022917"/>
    </source>
</evidence>
<dbReference type="Gene3D" id="3.90.960.10">
    <property type="entry name" value="YbaK/aminoacyl-tRNA synthetase-associated domain"/>
    <property type="match status" value="1"/>
</dbReference>
<reference evidence="6 7" key="1">
    <citation type="submission" date="2011-04" db="EMBL/GenBank/DDBJ databases">
        <authorList>
            <person name="Muzny D."/>
            <person name="Qin X."/>
            <person name="Deng J."/>
            <person name="Jiang H."/>
            <person name="Liu Y."/>
            <person name="Qu J."/>
            <person name="Song X.-Z."/>
            <person name="Zhang L."/>
            <person name="Thornton R."/>
            <person name="Coyle M."/>
            <person name="Francisco L."/>
            <person name="Jackson L."/>
            <person name="Javaid M."/>
            <person name="Korchina V."/>
            <person name="Kovar C."/>
            <person name="Mata R."/>
            <person name="Mathew T."/>
            <person name="Ngo R."/>
            <person name="Nguyen L."/>
            <person name="Nguyen N."/>
            <person name="Okwuonu G."/>
            <person name="Ongeri F."/>
            <person name="Pham C."/>
            <person name="Simmons D."/>
            <person name="Wilczek-Boney K."/>
            <person name="Hale W."/>
            <person name="Jakkamsetti A."/>
            <person name="Pham P."/>
            <person name="Ruth R."/>
            <person name="San Lucas F."/>
            <person name="Warren J."/>
            <person name="Zhang J."/>
            <person name="Zhao Z."/>
            <person name="Zhou C."/>
            <person name="Zhu D."/>
            <person name="Lee S."/>
            <person name="Bess C."/>
            <person name="Blankenburg K."/>
            <person name="Forbes L."/>
            <person name="Fu Q."/>
            <person name="Gubbala S."/>
            <person name="Hirani K."/>
            <person name="Jayaseelan J.C."/>
            <person name="Lara F."/>
            <person name="Munidasa M."/>
            <person name="Palculict T."/>
            <person name="Patil S."/>
            <person name="Pu L.-L."/>
            <person name="Saada N."/>
            <person name="Tang L."/>
            <person name="Weissenberger G."/>
            <person name="Zhu Y."/>
            <person name="Hemphill L."/>
            <person name="Shang Y."/>
            <person name="Youmans B."/>
            <person name="Ayvaz T."/>
            <person name="Ross M."/>
            <person name="Santibanez J."/>
            <person name="Aqrawi P."/>
            <person name="Gross S."/>
            <person name="Joshi V."/>
            <person name="Fowler G."/>
            <person name="Nazareth L."/>
            <person name="Reid J."/>
            <person name="Worley K."/>
            <person name="Petrosino J."/>
            <person name="Highlander S."/>
            <person name="Gibbs R."/>
        </authorList>
    </citation>
    <scope>NUCLEOTIDE SEQUENCE [LARGE SCALE GENOMIC DNA]</scope>
    <source>
        <strain evidence="6 7">DSM 2778</strain>
    </source>
</reference>
<dbReference type="GO" id="GO:0016829">
    <property type="term" value="F:lyase activity"/>
    <property type="evidence" value="ECO:0007669"/>
    <property type="project" value="UniProtKB-KW"/>
</dbReference>
<proteinExistence type="inferred from homology"/>
<keyword evidence="3 4" id="KW-0456">Lyase</keyword>
<dbReference type="EC" id="4.2.-.-" evidence="4"/>
<dbReference type="Proteomes" id="UP000004067">
    <property type="component" value="Unassembled WGS sequence"/>
</dbReference>
<dbReference type="STRING" id="888060.HMPREF9081_0958"/>
<accession>F5RL23</accession>
<sequence>MAKKKIPKTNAARILDRLGISYELLTYPVDESDLSAAHVAEVTGIPLERIYKTLVVRGDRTGVFMAVIPGACELDLKAAAATSGNKRAEMVHLKEVFDLTGYVRGGCSPLGAKKPYPVCCDESILQHDSICVSAGRRGEQLALAPCELVRAANATTAKLVR</sequence>
<dbReference type="eggNOG" id="COG2606">
    <property type="taxonomic scope" value="Bacteria"/>
</dbReference>
<dbReference type="RefSeq" id="WP_006305854.1">
    <property type="nucleotide sequence ID" value="NZ_GL892076.1"/>
</dbReference>
<evidence type="ECO:0000313" key="7">
    <source>
        <dbReference type="Proteomes" id="UP000004067"/>
    </source>
</evidence>
<name>F5RL23_9FIRM</name>
<dbReference type="PANTHER" id="PTHR30411:SF0">
    <property type="entry name" value="CYS-TRNA(PRO)_CYS-TRNA(CYS) DEACYLASE YBAK"/>
    <property type="match status" value="1"/>
</dbReference>
<dbReference type="PANTHER" id="PTHR30411">
    <property type="entry name" value="CYTOPLASMIC PROTEIN"/>
    <property type="match status" value="1"/>
</dbReference>
<dbReference type="InterPro" id="IPR036754">
    <property type="entry name" value="YbaK/aa-tRNA-synt-asso_dom_sf"/>
</dbReference>
<evidence type="ECO:0000256" key="4">
    <source>
        <dbReference type="PIRNR" id="PIRNR006181"/>
    </source>
</evidence>
<dbReference type="SUPFAM" id="SSF55826">
    <property type="entry name" value="YbaK/ProRS associated domain"/>
    <property type="match status" value="1"/>
</dbReference>
<dbReference type="InterPro" id="IPR004369">
    <property type="entry name" value="Prolyl-tRNA_editing_YbaK/EbsC"/>
</dbReference>
<dbReference type="GO" id="GO:0002161">
    <property type="term" value="F:aminoacyl-tRNA deacylase activity"/>
    <property type="evidence" value="ECO:0007669"/>
    <property type="project" value="InterPro"/>
</dbReference>
<dbReference type="Pfam" id="PF04073">
    <property type="entry name" value="tRNA_edit"/>
    <property type="match status" value="1"/>
</dbReference>
<evidence type="ECO:0000256" key="1">
    <source>
        <dbReference type="ARBA" id="ARBA00009798"/>
    </source>
</evidence>
<dbReference type="PIRSF" id="PIRSF006181">
    <property type="entry name" value="EbsC_YbaK"/>
    <property type="match status" value="1"/>
</dbReference>
<feature type="domain" description="YbaK/aminoacyl-tRNA synthetase-associated" evidence="5">
    <location>
        <begin position="35"/>
        <end position="150"/>
    </location>
</feature>
<dbReference type="GO" id="GO:0006412">
    <property type="term" value="P:translation"/>
    <property type="evidence" value="ECO:0007669"/>
    <property type="project" value="UniProtKB-KW"/>
</dbReference>
<evidence type="ECO:0000313" key="6">
    <source>
        <dbReference type="EMBL" id="EGK60752.1"/>
    </source>
</evidence>
<comment type="caution">
    <text evidence="6">The sequence shown here is derived from an EMBL/GenBank/DDBJ whole genome shotgun (WGS) entry which is preliminary data.</text>
</comment>
<dbReference type="InterPro" id="IPR007214">
    <property type="entry name" value="YbaK/aa-tRNA-synth-assoc-dom"/>
</dbReference>
<dbReference type="AlphaFoldDB" id="F5RL23"/>
<keyword evidence="7" id="KW-1185">Reference proteome</keyword>
<protein>
    <recommendedName>
        <fullName evidence="4">Cys-tRNA(Pro)/Cys-tRNA(Cys) deacylase</fullName>
        <ecNumber evidence="4">4.2.-.-</ecNumber>
    </recommendedName>
</protein>
<dbReference type="CDD" id="cd00002">
    <property type="entry name" value="YbaK_deacylase"/>
    <property type="match status" value="1"/>
</dbReference>
<dbReference type="NCBIfam" id="TIGR00011">
    <property type="entry name" value="YbaK_EbsC"/>
    <property type="match status" value="1"/>
</dbReference>
<dbReference type="OrthoDB" id="9809296at2"/>
<evidence type="ECO:0000259" key="5">
    <source>
        <dbReference type="Pfam" id="PF04073"/>
    </source>
</evidence>
<gene>
    <name evidence="6" type="primary">ebsC</name>
    <name evidence="6" type="ORF">HMPREF9081_0958</name>
</gene>